<keyword evidence="1" id="KW-0479">Metal-binding</keyword>
<keyword evidence="1" id="KW-0863">Zinc-finger</keyword>
<dbReference type="InterPro" id="IPR001878">
    <property type="entry name" value="Znf_CCHC"/>
</dbReference>
<evidence type="ECO:0000313" key="4">
    <source>
        <dbReference type="EMBL" id="GJT99924.1"/>
    </source>
</evidence>
<evidence type="ECO:0000259" key="3">
    <source>
        <dbReference type="PROSITE" id="PS50158"/>
    </source>
</evidence>
<dbReference type="PROSITE" id="PS50158">
    <property type="entry name" value="ZF_CCHC"/>
    <property type="match status" value="1"/>
</dbReference>
<feature type="compositionally biased region" description="Basic and acidic residues" evidence="2">
    <location>
        <begin position="178"/>
        <end position="195"/>
    </location>
</feature>
<feature type="compositionally biased region" description="Low complexity" evidence="2">
    <location>
        <begin position="221"/>
        <end position="230"/>
    </location>
</feature>
<evidence type="ECO:0000313" key="5">
    <source>
        <dbReference type="Proteomes" id="UP001151760"/>
    </source>
</evidence>
<keyword evidence="4" id="KW-0808">Transferase</keyword>
<evidence type="ECO:0000256" key="2">
    <source>
        <dbReference type="SAM" id="MobiDB-lite"/>
    </source>
</evidence>
<keyword evidence="1" id="KW-0862">Zinc</keyword>
<protein>
    <submittedName>
        <fullName evidence="4">Reverse transcriptase domain-containing protein</fullName>
    </submittedName>
</protein>
<accession>A0ABQ5IID3</accession>
<dbReference type="Pfam" id="PF03732">
    <property type="entry name" value="Retrotrans_gag"/>
    <property type="match status" value="1"/>
</dbReference>
<feature type="region of interest" description="Disordered" evidence="2">
    <location>
        <begin position="178"/>
        <end position="230"/>
    </location>
</feature>
<gene>
    <name evidence="4" type="ORF">Tco_1110263</name>
</gene>
<keyword evidence="5" id="KW-1185">Reference proteome</keyword>
<dbReference type="Proteomes" id="UP001151760">
    <property type="component" value="Unassembled WGS sequence"/>
</dbReference>
<organism evidence="4 5">
    <name type="scientific">Tanacetum coccineum</name>
    <dbReference type="NCBI Taxonomy" id="301880"/>
    <lineage>
        <taxon>Eukaryota</taxon>
        <taxon>Viridiplantae</taxon>
        <taxon>Streptophyta</taxon>
        <taxon>Embryophyta</taxon>
        <taxon>Tracheophyta</taxon>
        <taxon>Spermatophyta</taxon>
        <taxon>Magnoliopsida</taxon>
        <taxon>eudicotyledons</taxon>
        <taxon>Gunneridae</taxon>
        <taxon>Pentapetalae</taxon>
        <taxon>asterids</taxon>
        <taxon>campanulids</taxon>
        <taxon>Asterales</taxon>
        <taxon>Asteraceae</taxon>
        <taxon>Asteroideae</taxon>
        <taxon>Anthemideae</taxon>
        <taxon>Anthemidinae</taxon>
        <taxon>Tanacetum</taxon>
    </lineage>
</organism>
<comment type="caution">
    <text evidence="4">The sequence shown here is derived from an EMBL/GenBank/DDBJ whole genome shotgun (WGS) entry which is preliminary data.</text>
</comment>
<keyword evidence="4" id="KW-0548">Nucleotidyltransferase</keyword>
<name>A0ABQ5IID3_9ASTR</name>
<reference evidence="4" key="2">
    <citation type="submission" date="2022-01" db="EMBL/GenBank/DDBJ databases">
        <authorList>
            <person name="Yamashiro T."/>
            <person name="Shiraishi A."/>
            <person name="Satake H."/>
            <person name="Nakayama K."/>
        </authorList>
    </citation>
    <scope>NUCLEOTIDE SEQUENCE</scope>
</reference>
<sequence>MPTTHIADPERNSARGPGNVEGAGNAGGPERAQPARDCTFLSFMKCGPTQFYGKEGAIELCRWFEKIESTFGISECVERNKVKFAAATLQGRALTWWNTQVATLDLAEANGKSWDDMKKMMLEEFCPEEEISRMEDELRNLSQYIKGLPSYIQGETYSSKPTTLNEAIRMAHGLMEHKVQGWKEKNADQNKRKWEGGNQGNNQGNRNNNRGDYRDNRRHNQNNNRRNGGARAMTQAQGENVNQGGHAPKCNRCNMFHFGNCPVKCNKCGKRGHIARDCRGKGVATGANAEPIRVCFKCGDPNHLANSELCPEKKKAGWKECKWPCLCRERCRSSPKAQMW</sequence>
<reference evidence="4" key="1">
    <citation type="journal article" date="2022" name="Int. J. Mol. Sci.">
        <title>Draft Genome of Tanacetum Coccineum: Genomic Comparison of Closely Related Tanacetum-Family Plants.</title>
        <authorList>
            <person name="Yamashiro T."/>
            <person name="Shiraishi A."/>
            <person name="Nakayama K."/>
            <person name="Satake H."/>
        </authorList>
    </citation>
    <scope>NUCLEOTIDE SEQUENCE</scope>
</reference>
<dbReference type="EMBL" id="BQNB010020815">
    <property type="protein sequence ID" value="GJT99924.1"/>
    <property type="molecule type" value="Genomic_DNA"/>
</dbReference>
<dbReference type="InterPro" id="IPR005162">
    <property type="entry name" value="Retrotrans_gag_dom"/>
</dbReference>
<dbReference type="Pfam" id="PF00098">
    <property type="entry name" value="zf-CCHC"/>
    <property type="match status" value="1"/>
</dbReference>
<keyword evidence="4" id="KW-0695">RNA-directed DNA polymerase</keyword>
<dbReference type="Gene3D" id="4.10.60.10">
    <property type="entry name" value="Zinc finger, CCHC-type"/>
    <property type="match status" value="1"/>
</dbReference>
<evidence type="ECO:0000256" key="1">
    <source>
        <dbReference type="PROSITE-ProRule" id="PRU00047"/>
    </source>
</evidence>
<proteinExistence type="predicted"/>
<feature type="domain" description="CCHC-type" evidence="3">
    <location>
        <begin position="264"/>
        <end position="279"/>
    </location>
</feature>
<feature type="region of interest" description="Disordered" evidence="2">
    <location>
        <begin position="1"/>
        <end position="31"/>
    </location>
</feature>
<dbReference type="SMART" id="SM00343">
    <property type="entry name" value="ZnF_C2HC"/>
    <property type="match status" value="2"/>
</dbReference>
<dbReference type="GO" id="GO:0003964">
    <property type="term" value="F:RNA-directed DNA polymerase activity"/>
    <property type="evidence" value="ECO:0007669"/>
    <property type="project" value="UniProtKB-KW"/>
</dbReference>